<evidence type="ECO:0000256" key="1">
    <source>
        <dbReference type="ARBA" id="ARBA00009884"/>
    </source>
</evidence>
<dbReference type="Gene3D" id="3.90.830.10">
    <property type="entry name" value="Syntaxin Binding Protein 1, Chain A, domain 2"/>
    <property type="match status" value="1"/>
</dbReference>
<dbReference type="InterPro" id="IPR001619">
    <property type="entry name" value="Sec1-like"/>
</dbReference>
<dbReference type="AlphaFoldDB" id="A0AB34JRU9"/>
<dbReference type="SUPFAM" id="SSF56815">
    <property type="entry name" value="Sec1/munc18-like (SM) proteins"/>
    <property type="match status" value="1"/>
</dbReference>
<dbReference type="InterPro" id="IPR027482">
    <property type="entry name" value="Sec1-like_dom2"/>
</dbReference>
<name>A0AB34JRU9_PRYPA</name>
<evidence type="ECO:0008006" key="4">
    <source>
        <dbReference type="Google" id="ProtNLM"/>
    </source>
</evidence>
<comment type="caution">
    <text evidence="2">The sequence shown here is derived from an EMBL/GenBank/DDBJ whole genome shotgun (WGS) entry which is preliminary data.</text>
</comment>
<dbReference type="InterPro" id="IPR043127">
    <property type="entry name" value="Sec-1-like_dom3a"/>
</dbReference>
<reference evidence="2 3" key="1">
    <citation type="journal article" date="2024" name="Science">
        <title>Giant polyketide synthase enzymes in the biosynthesis of giant marine polyether toxins.</title>
        <authorList>
            <person name="Fallon T.R."/>
            <person name="Shende V.V."/>
            <person name="Wierzbicki I.H."/>
            <person name="Pendleton A.L."/>
            <person name="Watervoot N.F."/>
            <person name="Auber R.P."/>
            <person name="Gonzalez D.J."/>
            <person name="Wisecaver J.H."/>
            <person name="Moore B.S."/>
        </authorList>
    </citation>
    <scope>NUCLEOTIDE SEQUENCE [LARGE SCALE GENOMIC DNA]</scope>
    <source>
        <strain evidence="2 3">12B1</strain>
    </source>
</reference>
<dbReference type="InterPro" id="IPR043154">
    <property type="entry name" value="Sec-1-like_dom1"/>
</dbReference>
<proteinExistence type="inferred from homology"/>
<gene>
    <name evidence="2" type="ORF">AB1Y20_018475</name>
</gene>
<dbReference type="GO" id="GO:0016192">
    <property type="term" value="P:vesicle-mediated transport"/>
    <property type="evidence" value="ECO:0007669"/>
    <property type="project" value="InterPro"/>
</dbReference>
<evidence type="ECO:0000313" key="2">
    <source>
        <dbReference type="EMBL" id="KAL1523538.1"/>
    </source>
</evidence>
<accession>A0AB34JRU9</accession>
<dbReference type="Gene3D" id="3.40.50.2060">
    <property type="match status" value="1"/>
</dbReference>
<sequence>MLRTEQLRAVERMLDLHLPSSAERSYAPPWKVLVYDARCREILSPLLTLGDLRKRGITLHLLLDSARDPLPDVPAVYFVAPSAANLRLIGADVARRLYEAYHLNFTPSAPRAALEELAALTLQSGGAGHVRSVVDQLLDFVALDEDFFSLALRGDFAALHAPRSTDAAVEAAVERMVEGLFCALVTLGAVPILRFRRGGAAQMVGERLGARLHEQLREHPALFAEGGALVRPLLLLADRSLDVAAMLQHSWSYAALCHDLLDMHLNKVSIVEKTDQGPRQRTYDLQRSDSFWSEHMGAAFQLVAADVDKELSEYRAAMDEINRGGKQEVTDVNETTRALASTLDALPELQEKKRVIDAHMNIATELLGHIKSRSLDSYYAIEEGLIDGRSLSKEDKATLVQLLEGGGTAEDRLRLLLLLHLHPDGHAVSKEEMQKAEAALQAAGTDLRPLAWLRGVQQINEMQVSALQSQRSAEVGAGGLGVFSKAMKLADHVGVGSNARWVTSALAAGVKQLLPSRRATPLTRALAALMENKPSADDDAYAWIDPKASASHAPPRSRAPFTQAVVFVAGPGNYLEYLSVRHQLAAAAGGKKIAYGCAEVLTPRQFLDAVAQCA</sequence>
<keyword evidence="3" id="KW-1185">Reference proteome</keyword>
<dbReference type="InterPro" id="IPR036045">
    <property type="entry name" value="Sec1-like_sf"/>
</dbReference>
<organism evidence="2 3">
    <name type="scientific">Prymnesium parvum</name>
    <name type="common">Toxic golden alga</name>
    <dbReference type="NCBI Taxonomy" id="97485"/>
    <lineage>
        <taxon>Eukaryota</taxon>
        <taxon>Haptista</taxon>
        <taxon>Haptophyta</taxon>
        <taxon>Prymnesiophyceae</taxon>
        <taxon>Prymnesiales</taxon>
        <taxon>Prymnesiaceae</taxon>
        <taxon>Prymnesium</taxon>
    </lineage>
</organism>
<dbReference type="Pfam" id="PF00995">
    <property type="entry name" value="Sec1"/>
    <property type="match status" value="1"/>
</dbReference>
<protein>
    <recommendedName>
        <fullName evidence="4">Sec1 family domain-containing protein 1</fullName>
    </recommendedName>
</protein>
<evidence type="ECO:0000313" key="3">
    <source>
        <dbReference type="Proteomes" id="UP001515480"/>
    </source>
</evidence>
<dbReference type="PANTHER" id="PTHR11679">
    <property type="entry name" value="VESICLE PROTEIN SORTING-ASSOCIATED"/>
    <property type="match status" value="1"/>
</dbReference>
<comment type="similarity">
    <text evidence="1">Belongs to the STXBP/unc-18/SEC1 family.</text>
</comment>
<dbReference type="PIRSF" id="PIRSF005715">
    <property type="entry name" value="VPS45_Sec1"/>
    <property type="match status" value="1"/>
</dbReference>
<dbReference type="Gene3D" id="3.40.50.1910">
    <property type="match status" value="1"/>
</dbReference>
<dbReference type="Proteomes" id="UP001515480">
    <property type="component" value="Unassembled WGS sequence"/>
</dbReference>
<dbReference type="EMBL" id="JBGBPQ010000005">
    <property type="protein sequence ID" value="KAL1523538.1"/>
    <property type="molecule type" value="Genomic_DNA"/>
</dbReference>
<dbReference type="Gene3D" id="1.25.40.60">
    <property type="match status" value="1"/>
</dbReference>